<gene>
    <name evidence="1" type="ORF">BDV33DRAFT_174282</name>
</gene>
<dbReference type="GO" id="GO:0046983">
    <property type="term" value="F:protein dimerization activity"/>
    <property type="evidence" value="ECO:0007669"/>
    <property type="project" value="InterPro"/>
</dbReference>
<dbReference type="SUPFAM" id="SSF55455">
    <property type="entry name" value="SRF-like"/>
    <property type="match status" value="1"/>
</dbReference>
<dbReference type="GO" id="GO:0045944">
    <property type="term" value="P:positive regulation of transcription by RNA polymerase II"/>
    <property type="evidence" value="ECO:0007669"/>
    <property type="project" value="UniProtKB-ARBA"/>
</dbReference>
<dbReference type="EMBL" id="ML733441">
    <property type="protein sequence ID" value="KAB8219225.1"/>
    <property type="molecule type" value="Genomic_DNA"/>
</dbReference>
<evidence type="ECO:0000313" key="2">
    <source>
        <dbReference type="Proteomes" id="UP000326799"/>
    </source>
</evidence>
<evidence type="ECO:0000313" key="1">
    <source>
        <dbReference type="EMBL" id="KAB8219225.1"/>
    </source>
</evidence>
<reference evidence="1 2" key="1">
    <citation type="submission" date="2019-04" db="EMBL/GenBank/DDBJ databases">
        <title>Fungal friends and foes A comparative genomics study of 23 Aspergillus species from section Flavi.</title>
        <authorList>
            <consortium name="DOE Joint Genome Institute"/>
            <person name="Kjaerbolling I."/>
            <person name="Vesth T.C."/>
            <person name="Frisvad J.C."/>
            <person name="Nybo J.L."/>
            <person name="Theobald S."/>
            <person name="Kildgaard S."/>
            <person name="Petersen T.I."/>
            <person name="Kuo A."/>
            <person name="Sato A."/>
            <person name="Lyhne E.K."/>
            <person name="Kogle M.E."/>
            <person name="Wiebenga A."/>
            <person name="Kun R.S."/>
            <person name="Lubbers R.J."/>
            <person name="Makela M.R."/>
            <person name="Barry K."/>
            <person name="Chovatia M."/>
            <person name="Clum A."/>
            <person name="Daum C."/>
            <person name="Haridas S."/>
            <person name="He G."/>
            <person name="LaButti K."/>
            <person name="Lipzen A."/>
            <person name="Mondo S."/>
            <person name="Pangilinan J."/>
            <person name="Riley R."/>
            <person name="Salamov A."/>
            <person name="Simmons B.A."/>
            <person name="Magnuson J.K."/>
            <person name="Henrissat B."/>
            <person name="Mortensen U.H."/>
            <person name="Larsen T.O."/>
            <person name="De vries R.P."/>
            <person name="Grigoriev I.V."/>
            <person name="Machida M."/>
            <person name="Baker S.E."/>
            <person name="Andersen M.R."/>
        </authorList>
    </citation>
    <scope>NUCLEOTIDE SEQUENCE [LARGE SCALE GENOMIC DNA]</scope>
    <source>
        <strain evidence="1 2">CBS 126849</strain>
    </source>
</reference>
<protein>
    <submittedName>
        <fullName evidence="1">Uncharacterized protein</fullName>
    </submittedName>
</protein>
<dbReference type="Proteomes" id="UP000326799">
    <property type="component" value="Unassembled WGS sequence"/>
</dbReference>
<dbReference type="AlphaFoldDB" id="A0A5N6EQC3"/>
<organism evidence="1 2">
    <name type="scientific">Aspergillus novoparasiticus</name>
    <dbReference type="NCBI Taxonomy" id="986946"/>
    <lineage>
        <taxon>Eukaryota</taxon>
        <taxon>Fungi</taxon>
        <taxon>Dikarya</taxon>
        <taxon>Ascomycota</taxon>
        <taxon>Pezizomycotina</taxon>
        <taxon>Eurotiomycetes</taxon>
        <taxon>Eurotiomycetidae</taxon>
        <taxon>Eurotiales</taxon>
        <taxon>Aspergillaceae</taxon>
        <taxon>Aspergillus</taxon>
        <taxon>Aspergillus subgen. Circumdati</taxon>
    </lineage>
</organism>
<sequence>MAIKKRTIRCRRSDSSRAKCQQRNRRRVHLFLKAFEYCRECDADICLMIRLKHNGQVVFFKSDSDWPFPEEQLATHYPKPKQVTWQELAAQYES</sequence>
<accession>A0A5N6EQC3</accession>
<name>A0A5N6EQC3_9EURO</name>
<dbReference type="GO" id="GO:0003677">
    <property type="term" value="F:DNA binding"/>
    <property type="evidence" value="ECO:0007669"/>
    <property type="project" value="InterPro"/>
</dbReference>
<dbReference type="InterPro" id="IPR036879">
    <property type="entry name" value="TF_MADSbox_sf"/>
</dbReference>
<keyword evidence="2" id="KW-1185">Reference proteome</keyword>
<proteinExistence type="predicted"/>